<dbReference type="InterPro" id="IPR005025">
    <property type="entry name" value="FMN_Rdtase-like_dom"/>
</dbReference>
<evidence type="ECO:0000313" key="5">
    <source>
        <dbReference type="EMBL" id="USQ78471.1"/>
    </source>
</evidence>
<sequence length="231" mass="23932">MSRKLVVISAGLSVPSSTRMLADRISGAVQREVTARGESLEVEVVELRGLAREIADHLVSGMPPSALRQALTAVSSADAVVAVSPVFTASYSGLFKSFVDLLDNDALTGKPVLIAATAGTARHSLVLDHALRPLFSYLRAVVVPTGVFAATEDFGGKANEGAGSEGTGNEGDLSLDRRVARAASELGALLVSTSGAVPGFTAPAVDEVGKLDRISEDSLTPFEQMLGSQLR</sequence>
<evidence type="ECO:0000259" key="4">
    <source>
        <dbReference type="Pfam" id="PF03358"/>
    </source>
</evidence>
<evidence type="ECO:0000313" key="6">
    <source>
        <dbReference type="Proteomes" id="UP001056455"/>
    </source>
</evidence>
<reference evidence="5" key="1">
    <citation type="submission" date="2022-06" db="EMBL/GenBank/DDBJ databases">
        <title>Ornithinimicrobium HY1793.</title>
        <authorList>
            <person name="Huang Y."/>
        </authorList>
    </citation>
    <scope>NUCLEOTIDE SEQUENCE</scope>
    <source>
        <strain evidence="5">HY1793</strain>
    </source>
</reference>
<dbReference type="EMBL" id="CP099489">
    <property type="protein sequence ID" value="USQ78471.1"/>
    <property type="molecule type" value="Genomic_DNA"/>
</dbReference>
<keyword evidence="6" id="KW-1185">Reference proteome</keyword>
<protein>
    <submittedName>
        <fullName evidence="5">FMN reductase</fullName>
    </submittedName>
</protein>
<dbReference type="PANTHER" id="PTHR43408">
    <property type="entry name" value="FMN REDUCTASE (NADPH)"/>
    <property type="match status" value="1"/>
</dbReference>
<dbReference type="NCBIfam" id="TIGR04037">
    <property type="entry name" value="LLM_duo_CE1759"/>
    <property type="match status" value="1"/>
</dbReference>
<gene>
    <name evidence="5" type="ORF">NF556_12565</name>
</gene>
<keyword evidence="3" id="KW-0560">Oxidoreductase</keyword>
<dbReference type="Proteomes" id="UP001056455">
    <property type="component" value="Chromosome"/>
</dbReference>
<name>A0ABY4YPI4_9MICO</name>
<evidence type="ECO:0000256" key="1">
    <source>
        <dbReference type="ARBA" id="ARBA00022630"/>
    </source>
</evidence>
<accession>A0ABY4YPI4</accession>
<dbReference type="Gene3D" id="3.40.50.360">
    <property type="match status" value="1"/>
</dbReference>
<dbReference type="Pfam" id="PF03358">
    <property type="entry name" value="FMN_red"/>
    <property type="match status" value="1"/>
</dbReference>
<evidence type="ECO:0000256" key="2">
    <source>
        <dbReference type="ARBA" id="ARBA00022643"/>
    </source>
</evidence>
<keyword evidence="2" id="KW-0288">FMN</keyword>
<evidence type="ECO:0000256" key="3">
    <source>
        <dbReference type="ARBA" id="ARBA00023002"/>
    </source>
</evidence>
<feature type="domain" description="NADPH-dependent FMN reductase-like" evidence="4">
    <location>
        <begin position="4"/>
        <end position="153"/>
    </location>
</feature>
<organism evidence="5 6">
    <name type="scientific">Ornithinimicrobium faecis</name>
    <dbReference type="NCBI Taxonomy" id="2934158"/>
    <lineage>
        <taxon>Bacteria</taxon>
        <taxon>Bacillati</taxon>
        <taxon>Actinomycetota</taxon>
        <taxon>Actinomycetes</taxon>
        <taxon>Micrococcales</taxon>
        <taxon>Ornithinimicrobiaceae</taxon>
        <taxon>Ornithinimicrobium</taxon>
    </lineage>
</organism>
<dbReference type="SUPFAM" id="SSF52218">
    <property type="entry name" value="Flavoproteins"/>
    <property type="match status" value="1"/>
</dbReference>
<dbReference type="InterPro" id="IPR051814">
    <property type="entry name" value="NAD(P)H-dep_FMN_reductase"/>
</dbReference>
<keyword evidence="1" id="KW-0285">Flavoprotein</keyword>
<proteinExistence type="predicted"/>
<dbReference type="PANTHER" id="PTHR43408:SF2">
    <property type="entry name" value="FMN REDUCTASE (NADPH)"/>
    <property type="match status" value="1"/>
</dbReference>
<dbReference type="InterPro" id="IPR023932">
    <property type="entry name" value="CE1759_FMN_reduct"/>
</dbReference>
<dbReference type="InterPro" id="IPR029039">
    <property type="entry name" value="Flavoprotein-like_sf"/>
</dbReference>
<dbReference type="RefSeq" id="WP_252591269.1">
    <property type="nucleotide sequence ID" value="NZ_CP099489.1"/>
</dbReference>